<reference evidence="1 2" key="1">
    <citation type="submission" date="2015-07" db="EMBL/GenBank/DDBJ databases">
        <title>Genome sequencing of Kibdelosporangium phytohabitans.</title>
        <authorList>
            <person name="Qin S."/>
            <person name="Xing K."/>
        </authorList>
    </citation>
    <scope>NUCLEOTIDE SEQUENCE [LARGE SCALE GENOMIC DNA]</scope>
    <source>
        <strain evidence="1 2">KLBMP1111</strain>
    </source>
</reference>
<name>A0A0N7F2Y0_9PSEU</name>
<protein>
    <submittedName>
        <fullName evidence="1">Uncharacterized protein</fullName>
    </submittedName>
</protein>
<sequence>MPVFAAVLPKGRVRDLLPGRPVVRGGVRAWHPGGFSAPRLFTKPARFILDPDDEDTRPRGRYFTAAPVLLWNGRPRMR</sequence>
<evidence type="ECO:0000313" key="1">
    <source>
        <dbReference type="EMBL" id="ALG07087.1"/>
    </source>
</evidence>
<dbReference type="AlphaFoldDB" id="A0A0N7F2Y0"/>
<dbReference type="Proteomes" id="UP000063699">
    <property type="component" value="Chromosome"/>
</dbReference>
<proteinExistence type="predicted"/>
<dbReference type="KEGG" id="kphy:AOZ06_09250"/>
<dbReference type="EMBL" id="CP012752">
    <property type="protein sequence ID" value="ALG07087.1"/>
    <property type="molecule type" value="Genomic_DNA"/>
</dbReference>
<keyword evidence="2" id="KW-1185">Reference proteome</keyword>
<evidence type="ECO:0000313" key="2">
    <source>
        <dbReference type="Proteomes" id="UP000063699"/>
    </source>
</evidence>
<organism evidence="1 2">
    <name type="scientific">Kibdelosporangium phytohabitans</name>
    <dbReference type="NCBI Taxonomy" id="860235"/>
    <lineage>
        <taxon>Bacteria</taxon>
        <taxon>Bacillati</taxon>
        <taxon>Actinomycetota</taxon>
        <taxon>Actinomycetes</taxon>
        <taxon>Pseudonocardiales</taxon>
        <taxon>Pseudonocardiaceae</taxon>
        <taxon>Kibdelosporangium</taxon>
    </lineage>
</organism>
<gene>
    <name evidence="1" type="ORF">AOZ06_09250</name>
</gene>
<accession>A0A0N7F2Y0</accession>